<dbReference type="Proteomes" id="UP000789920">
    <property type="component" value="Unassembled WGS sequence"/>
</dbReference>
<evidence type="ECO:0000313" key="1">
    <source>
        <dbReference type="EMBL" id="CAG8495508.1"/>
    </source>
</evidence>
<accession>A0ACA9KY32</accession>
<protein>
    <submittedName>
        <fullName evidence="1">20997_t:CDS:1</fullName>
    </submittedName>
</protein>
<evidence type="ECO:0000313" key="2">
    <source>
        <dbReference type="Proteomes" id="UP000789920"/>
    </source>
</evidence>
<feature type="non-terminal residue" evidence="1">
    <location>
        <position position="55"/>
    </location>
</feature>
<dbReference type="EMBL" id="CAJVQC010001503">
    <property type="protein sequence ID" value="CAG8495508.1"/>
    <property type="molecule type" value="Genomic_DNA"/>
</dbReference>
<organism evidence="1 2">
    <name type="scientific">Racocetra persica</name>
    <dbReference type="NCBI Taxonomy" id="160502"/>
    <lineage>
        <taxon>Eukaryota</taxon>
        <taxon>Fungi</taxon>
        <taxon>Fungi incertae sedis</taxon>
        <taxon>Mucoromycota</taxon>
        <taxon>Glomeromycotina</taxon>
        <taxon>Glomeromycetes</taxon>
        <taxon>Diversisporales</taxon>
        <taxon>Gigasporaceae</taxon>
        <taxon>Racocetra</taxon>
    </lineage>
</organism>
<proteinExistence type="predicted"/>
<name>A0ACA9KY32_9GLOM</name>
<reference evidence="1" key="1">
    <citation type="submission" date="2021-06" db="EMBL/GenBank/DDBJ databases">
        <authorList>
            <person name="Kallberg Y."/>
            <person name="Tangrot J."/>
            <person name="Rosling A."/>
        </authorList>
    </citation>
    <scope>NUCLEOTIDE SEQUENCE</scope>
    <source>
        <strain evidence="1">MA461A</strain>
    </source>
</reference>
<comment type="caution">
    <text evidence="1">The sequence shown here is derived from an EMBL/GenBank/DDBJ whole genome shotgun (WGS) entry which is preliminary data.</text>
</comment>
<gene>
    <name evidence="1" type="ORF">RPERSI_LOCUS1584</name>
</gene>
<sequence length="55" mass="6469">MAVKNCIQKFLADNELIPRINICCEPYGFEEVLDNQIKTSLDENFEIVFNEKIFE</sequence>
<keyword evidence="2" id="KW-1185">Reference proteome</keyword>